<sequence>MLLLSFLTIFTIFTPLVSSWSIAFYSGDKCDQDPNFSSSSYSGSSTDMSWCLQAGEPGQGCQWHTNSGATSEDCSVATQPMPGSFRYEEGSQCCVEIGDNTECLYKECEYPGPGDCYPTKYMPFKPDGPNYLTFTCGDAGWLKKTIRANDTDPSS</sequence>
<feature type="chain" id="PRO_5047286036" evidence="1">
    <location>
        <begin position="20"/>
        <end position="155"/>
    </location>
</feature>
<evidence type="ECO:0000256" key="1">
    <source>
        <dbReference type="SAM" id="SignalP"/>
    </source>
</evidence>
<evidence type="ECO:0000313" key="2">
    <source>
        <dbReference type="EMBL" id="KAK4505577.1"/>
    </source>
</evidence>
<proteinExistence type="predicted"/>
<feature type="signal peptide" evidence="1">
    <location>
        <begin position="1"/>
        <end position="19"/>
    </location>
</feature>
<name>A0ABR0EVC9_ZASCE</name>
<evidence type="ECO:0000313" key="3">
    <source>
        <dbReference type="Proteomes" id="UP001305779"/>
    </source>
</evidence>
<dbReference type="EMBL" id="JAXOVC010000002">
    <property type="protein sequence ID" value="KAK4505577.1"/>
    <property type="molecule type" value="Genomic_DNA"/>
</dbReference>
<dbReference type="Proteomes" id="UP001305779">
    <property type="component" value="Unassembled WGS sequence"/>
</dbReference>
<comment type="caution">
    <text evidence="2">The sequence shown here is derived from an EMBL/GenBank/DDBJ whole genome shotgun (WGS) entry which is preliminary data.</text>
</comment>
<protein>
    <submittedName>
        <fullName evidence="2">Uncharacterized protein</fullName>
    </submittedName>
</protein>
<keyword evidence="3" id="KW-1185">Reference proteome</keyword>
<keyword evidence="1" id="KW-0732">Signal</keyword>
<accession>A0ABR0EVC9</accession>
<organism evidence="2 3">
    <name type="scientific">Zasmidium cellare</name>
    <name type="common">Wine cellar mold</name>
    <name type="synonym">Racodium cellare</name>
    <dbReference type="NCBI Taxonomy" id="395010"/>
    <lineage>
        <taxon>Eukaryota</taxon>
        <taxon>Fungi</taxon>
        <taxon>Dikarya</taxon>
        <taxon>Ascomycota</taxon>
        <taxon>Pezizomycotina</taxon>
        <taxon>Dothideomycetes</taxon>
        <taxon>Dothideomycetidae</taxon>
        <taxon>Mycosphaerellales</taxon>
        <taxon>Mycosphaerellaceae</taxon>
        <taxon>Zasmidium</taxon>
    </lineage>
</organism>
<gene>
    <name evidence="2" type="ORF">PRZ48_003540</name>
</gene>
<reference evidence="2 3" key="1">
    <citation type="journal article" date="2023" name="G3 (Bethesda)">
        <title>A chromosome-level genome assembly of Zasmidium syzygii isolated from banana leaves.</title>
        <authorList>
            <person name="van Westerhoven A.C."/>
            <person name="Mehrabi R."/>
            <person name="Talebi R."/>
            <person name="Steentjes M.B.F."/>
            <person name="Corcolon B."/>
            <person name="Chong P.A."/>
            <person name="Kema G.H.J."/>
            <person name="Seidl M.F."/>
        </authorList>
    </citation>
    <scope>NUCLEOTIDE SEQUENCE [LARGE SCALE GENOMIC DNA]</scope>
    <source>
        <strain evidence="2 3">P124</strain>
    </source>
</reference>